<organism evidence="4 5">
    <name type="scientific">Crotalaria pallida</name>
    <name type="common">Smooth rattlebox</name>
    <name type="synonym">Crotalaria striata</name>
    <dbReference type="NCBI Taxonomy" id="3830"/>
    <lineage>
        <taxon>Eukaryota</taxon>
        <taxon>Viridiplantae</taxon>
        <taxon>Streptophyta</taxon>
        <taxon>Embryophyta</taxon>
        <taxon>Tracheophyta</taxon>
        <taxon>Spermatophyta</taxon>
        <taxon>Magnoliopsida</taxon>
        <taxon>eudicotyledons</taxon>
        <taxon>Gunneridae</taxon>
        <taxon>Pentapetalae</taxon>
        <taxon>rosids</taxon>
        <taxon>fabids</taxon>
        <taxon>Fabales</taxon>
        <taxon>Fabaceae</taxon>
        <taxon>Papilionoideae</taxon>
        <taxon>50 kb inversion clade</taxon>
        <taxon>genistoids sensu lato</taxon>
        <taxon>core genistoids</taxon>
        <taxon>Crotalarieae</taxon>
        <taxon>Crotalaria</taxon>
    </lineage>
</organism>
<dbReference type="SUPFAM" id="SSF47226">
    <property type="entry name" value="Histidine-containing phosphotransfer domain, HPT domain"/>
    <property type="match status" value="1"/>
</dbReference>
<sequence>MLCVVPAAFSQIYFTRRALVLISPFLSLFLCPNQNPLFPLPPSLSIFFPNLPFTNHVPSSSSHAAAATSTYTATNNDDGTAASPSLAIPSSLRFSVTAAAQRFSLAAASPSIGAKKVKAECTLFKEYCRTGNAEGCRKSFQQLKKEYAALRKKLEAYFQEKNTLPSTCGIASASGTINSQ</sequence>
<dbReference type="Gene3D" id="1.20.120.160">
    <property type="entry name" value="HPT domain"/>
    <property type="match status" value="1"/>
</dbReference>
<comment type="domain">
    <text evidence="2">Histidine-containing phosphotransfer domain (HPt) contains an active histidine that mediates the phosphotransfer.</text>
</comment>
<dbReference type="GO" id="GO:0043424">
    <property type="term" value="F:protein histidine kinase binding"/>
    <property type="evidence" value="ECO:0007669"/>
    <property type="project" value="UniProtKB-UniRule"/>
</dbReference>
<keyword evidence="5" id="KW-1185">Reference proteome</keyword>
<dbReference type="PANTHER" id="PTHR28242">
    <property type="entry name" value="PHOSPHORELAY INTERMEDIATE PROTEIN YPD1"/>
    <property type="match status" value="1"/>
</dbReference>
<proteinExistence type="predicted"/>
<dbReference type="EMBL" id="JAYWIO010000002">
    <property type="protein sequence ID" value="KAK7281643.1"/>
    <property type="molecule type" value="Genomic_DNA"/>
</dbReference>
<evidence type="ECO:0000256" key="3">
    <source>
        <dbReference type="SAM" id="Coils"/>
    </source>
</evidence>
<dbReference type="GO" id="GO:0009927">
    <property type="term" value="F:histidine phosphotransfer kinase activity"/>
    <property type="evidence" value="ECO:0007669"/>
    <property type="project" value="UniProtKB-UniRule"/>
</dbReference>
<feature type="coiled-coil region" evidence="3">
    <location>
        <begin position="133"/>
        <end position="160"/>
    </location>
</feature>
<evidence type="ECO:0000256" key="1">
    <source>
        <dbReference type="ARBA" id="ARBA00023012"/>
    </source>
</evidence>
<name>A0AAN9FZR6_CROPI</name>
<dbReference type="GO" id="GO:0009736">
    <property type="term" value="P:cytokinin-activated signaling pathway"/>
    <property type="evidence" value="ECO:0007669"/>
    <property type="project" value="UniProtKB-KW"/>
</dbReference>
<dbReference type="GO" id="GO:0005829">
    <property type="term" value="C:cytosol"/>
    <property type="evidence" value="ECO:0007669"/>
    <property type="project" value="UniProtKB-SubCell"/>
</dbReference>
<evidence type="ECO:0000313" key="5">
    <source>
        <dbReference type="Proteomes" id="UP001372338"/>
    </source>
</evidence>
<dbReference type="GO" id="GO:0005634">
    <property type="term" value="C:nucleus"/>
    <property type="evidence" value="ECO:0007669"/>
    <property type="project" value="UniProtKB-SubCell"/>
</dbReference>
<reference evidence="4 5" key="1">
    <citation type="submission" date="2024-01" db="EMBL/GenBank/DDBJ databases">
        <title>The genomes of 5 underutilized Papilionoideae crops provide insights into root nodulation and disease resistanc.</title>
        <authorList>
            <person name="Yuan L."/>
        </authorList>
    </citation>
    <scope>NUCLEOTIDE SEQUENCE [LARGE SCALE GENOMIC DNA]</scope>
    <source>
        <strain evidence="4">ZHUSHIDOU_FW_LH</strain>
        <tissue evidence="4">Leaf</tissue>
    </source>
</reference>
<keyword evidence="1 2" id="KW-0902">Two-component regulatory system</keyword>
<gene>
    <name evidence="4" type="ORF">RIF29_09810</name>
</gene>
<dbReference type="Proteomes" id="UP001372338">
    <property type="component" value="Unassembled WGS sequence"/>
</dbReference>
<keyword evidence="3" id="KW-0175">Coiled coil</keyword>
<comment type="function">
    <text evidence="2">Functions as a two-component phosphorelay mediators between cytokinin sensor histidine kinases and response regulators (B-type ARRs). Plays an important role in propagating cytokinin signal transduction.</text>
</comment>
<dbReference type="InterPro" id="IPR036641">
    <property type="entry name" value="HPT_dom_sf"/>
</dbReference>
<dbReference type="AlphaFoldDB" id="A0AAN9FZR6"/>
<dbReference type="PANTHER" id="PTHR28242:SF43">
    <property type="entry name" value="HISTIDINE-CONTAINING PHOSPHOTRANSFER PROTEIN 4"/>
    <property type="match status" value="1"/>
</dbReference>
<keyword evidence="2" id="KW-0932">Cytokinin signaling pathway</keyword>
<evidence type="ECO:0000256" key="2">
    <source>
        <dbReference type="RuleBase" id="RU369004"/>
    </source>
</evidence>
<comment type="subcellular location">
    <subcellularLocation>
        <location evidence="2">Cytoplasm</location>
        <location evidence="2">Cytosol</location>
    </subcellularLocation>
    <subcellularLocation>
        <location evidence="2">Nucleus</location>
    </subcellularLocation>
</comment>
<accession>A0AAN9FZR6</accession>
<dbReference type="GO" id="GO:0000160">
    <property type="term" value="P:phosphorelay signal transduction system"/>
    <property type="evidence" value="ECO:0007669"/>
    <property type="project" value="UniProtKB-UniRule"/>
</dbReference>
<evidence type="ECO:0000313" key="4">
    <source>
        <dbReference type="EMBL" id="KAK7281643.1"/>
    </source>
</evidence>
<protein>
    <recommendedName>
        <fullName evidence="2">Histidine-containing phosphotransfer protein</fullName>
    </recommendedName>
</protein>
<dbReference type="InterPro" id="IPR045871">
    <property type="entry name" value="AHP1-5/YPD1"/>
</dbReference>
<comment type="caution">
    <text evidence="4">The sequence shown here is derived from an EMBL/GenBank/DDBJ whole genome shotgun (WGS) entry which is preliminary data.</text>
</comment>